<feature type="non-terminal residue" evidence="1">
    <location>
        <position position="65"/>
    </location>
</feature>
<organism evidence="1 2">
    <name type="scientific">Modestobacter versicolor</name>
    <dbReference type="NCBI Taxonomy" id="429133"/>
    <lineage>
        <taxon>Bacteria</taxon>
        <taxon>Bacillati</taxon>
        <taxon>Actinomycetota</taxon>
        <taxon>Actinomycetes</taxon>
        <taxon>Geodermatophilales</taxon>
        <taxon>Geodermatophilaceae</taxon>
        <taxon>Modestobacter</taxon>
    </lineage>
</organism>
<accession>A0A323VDL0</accession>
<reference evidence="1 2" key="1">
    <citation type="submission" date="2018-06" db="EMBL/GenBank/DDBJ databases">
        <title>Draft genome sequence of Modestobacter versicolor CP153-2.</title>
        <authorList>
            <person name="Gundlapally S.R."/>
        </authorList>
    </citation>
    <scope>NUCLEOTIDE SEQUENCE [LARGE SCALE GENOMIC DNA]</scope>
    <source>
        <strain evidence="1 2">CP153-2</strain>
    </source>
</reference>
<evidence type="ECO:0000313" key="2">
    <source>
        <dbReference type="Proteomes" id="UP000247602"/>
    </source>
</evidence>
<proteinExistence type="predicted"/>
<evidence type="ECO:0000313" key="1">
    <source>
        <dbReference type="EMBL" id="PZA22113.1"/>
    </source>
</evidence>
<dbReference type="AlphaFoldDB" id="A0A323VDL0"/>
<protein>
    <submittedName>
        <fullName evidence="1">Uncharacterized protein</fullName>
    </submittedName>
</protein>
<keyword evidence="2" id="KW-1185">Reference proteome</keyword>
<gene>
    <name evidence="1" type="ORF">DMO24_06645</name>
</gene>
<dbReference type="EMBL" id="QKNV01000047">
    <property type="protein sequence ID" value="PZA22113.1"/>
    <property type="molecule type" value="Genomic_DNA"/>
</dbReference>
<dbReference type="Proteomes" id="UP000247602">
    <property type="component" value="Unassembled WGS sequence"/>
</dbReference>
<name>A0A323VDL0_9ACTN</name>
<comment type="caution">
    <text evidence="1">The sequence shown here is derived from an EMBL/GenBank/DDBJ whole genome shotgun (WGS) entry which is preliminary data.</text>
</comment>
<sequence>MSRTDTLKSYGETLVDTGRTGLLAAIGAGDAAVDAAVTRSRAVFGTVRTRAEALPGEAQVQADLA</sequence>